<sequence length="205" mass="21646">MRVTVLALAALLLHGSAALAQEPPADPTQDPNQVRAGSYVLDPDHGKITWSVNHLGYSTYYGQFTGVSATLQLDPKAPAKSRLTATVPLSGVLTGSSRLDQHLSGADFFDTAANPTANFTATGVEPTSPTTARITGDLTLRGVTKPVSLDATFTQAGTNPIDRRYTVGFEGRTVIKRSDFGVNAYLPMVGDEVTLRIAGEFKAAP</sequence>
<keyword evidence="4" id="KW-1185">Reference proteome</keyword>
<name>A0ABW2BKQ1_9HYPH</name>
<dbReference type="InterPro" id="IPR007372">
    <property type="entry name" value="Lipid/polyisoprenoid-bd_YceI"/>
</dbReference>
<dbReference type="Pfam" id="PF04264">
    <property type="entry name" value="YceI"/>
    <property type="match status" value="1"/>
</dbReference>
<feature type="chain" id="PRO_5045732308" evidence="1">
    <location>
        <begin position="21"/>
        <end position="205"/>
    </location>
</feature>
<evidence type="ECO:0000259" key="2">
    <source>
        <dbReference type="SMART" id="SM00867"/>
    </source>
</evidence>
<proteinExistence type="predicted"/>
<dbReference type="PANTHER" id="PTHR34406">
    <property type="entry name" value="PROTEIN YCEI"/>
    <property type="match status" value="1"/>
</dbReference>
<dbReference type="Proteomes" id="UP001596292">
    <property type="component" value="Unassembled WGS sequence"/>
</dbReference>
<reference evidence="4" key="1">
    <citation type="journal article" date="2019" name="Int. J. Syst. Evol. Microbiol.">
        <title>The Global Catalogue of Microorganisms (GCM) 10K type strain sequencing project: providing services to taxonomists for standard genome sequencing and annotation.</title>
        <authorList>
            <consortium name="The Broad Institute Genomics Platform"/>
            <consortium name="The Broad Institute Genome Sequencing Center for Infectious Disease"/>
            <person name="Wu L."/>
            <person name="Ma J."/>
        </authorList>
    </citation>
    <scope>NUCLEOTIDE SEQUENCE [LARGE SCALE GENOMIC DNA]</scope>
    <source>
        <strain evidence="4">CCUG 48316</strain>
    </source>
</reference>
<gene>
    <name evidence="3" type="ORF">ACFQE0_16170</name>
</gene>
<dbReference type="InterPro" id="IPR036761">
    <property type="entry name" value="TTHA0802/YceI-like_sf"/>
</dbReference>
<feature type="signal peptide" evidence="1">
    <location>
        <begin position="1"/>
        <end position="20"/>
    </location>
</feature>
<evidence type="ECO:0000313" key="3">
    <source>
        <dbReference type="EMBL" id="MFC6791018.1"/>
    </source>
</evidence>
<evidence type="ECO:0000256" key="1">
    <source>
        <dbReference type="SAM" id="SignalP"/>
    </source>
</evidence>
<dbReference type="EMBL" id="JBHSWN010000001">
    <property type="protein sequence ID" value="MFC6791018.1"/>
    <property type="molecule type" value="Genomic_DNA"/>
</dbReference>
<organism evidence="3 4">
    <name type="scientific">Methylobacterium komagatae</name>
    <dbReference type="NCBI Taxonomy" id="374425"/>
    <lineage>
        <taxon>Bacteria</taxon>
        <taxon>Pseudomonadati</taxon>
        <taxon>Pseudomonadota</taxon>
        <taxon>Alphaproteobacteria</taxon>
        <taxon>Hyphomicrobiales</taxon>
        <taxon>Methylobacteriaceae</taxon>
        <taxon>Methylobacterium</taxon>
    </lineage>
</organism>
<feature type="domain" description="Lipid/polyisoprenoid-binding YceI-like" evidence="2">
    <location>
        <begin position="38"/>
        <end position="202"/>
    </location>
</feature>
<dbReference type="PANTHER" id="PTHR34406:SF1">
    <property type="entry name" value="PROTEIN YCEI"/>
    <property type="match status" value="1"/>
</dbReference>
<dbReference type="Gene3D" id="2.40.128.110">
    <property type="entry name" value="Lipid/polyisoprenoid-binding, YceI-like"/>
    <property type="match status" value="1"/>
</dbReference>
<protein>
    <submittedName>
        <fullName evidence="3">YceI family protein</fullName>
    </submittedName>
</protein>
<comment type="caution">
    <text evidence="3">The sequence shown here is derived from an EMBL/GenBank/DDBJ whole genome shotgun (WGS) entry which is preliminary data.</text>
</comment>
<accession>A0ABW2BKQ1</accession>
<evidence type="ECO:0000313" key="4">
    <source>
        <dbReference type="Proteomes" id="UP001596292"/>
    </source>
</evidence>
<dbReference type="SMART" id="SM00867">
    <property type="entry name" value="YceI"/>
    <property type="match status" value="1"/>
</dbReference>
<dbReference type="SUPFAM" id="SSF101874">
    <property type="entry name" value="YceI-like"/>
    <property type="match status" value="1"/>
</dbReference>
<dbReference type="RefSeq" id="WP_378971451.1">
    <property type="nucleotide sequence ID" value="NZ_JBHSWN010000001.1"/>
</dbReference>
<keyword evidence="1" id="KW-0732">Signal</keyword>